<name>A0A553PDD3_TIGCA</name>
<evidence type="ECO:0000256" key="5">
    <source>
        <dbReference type="ARBA" id="ARBA00023034"/>
    </source>
</evidence>
<evidence type="ECO:0000313" key="9">
    <source>
        <dbReference type="EMBL" id="TRY75690.1"/>
    </source>
</evidence>
<keyword evidence="5" id="KW-0333">Golgi apparatus</keyword>
<keyword evidence="6 7" id="KW-0472">Membrane</keyword>
<sequence>MKGDRPSTRSTKTKKRVVFATLPSNRDKQEVCPAMSLQVIRSCRRPLPKFLLNLLFCLLLVSTLVLVLINSDSEPYTPKDYMRYSQCDIIFLEVTIKPTLSPRQACSVESAAVAHPNASICLAMSMVDYSNIAVLKPTKEQFQNLENVFVIPLNYDSIFRWTPLEHWWREEFQFTTSIWRTIHLSDVTRLAFLWKYGGLYLDLDVIVLQPLLDLSSNFIGIQHFSSEDGVNTAVMRFERNHPFLSKWVYSVPSKFDENDRSSIGPLLVTKLIFPYCQGDLPDSKRQLKDLAGKSCDFDLRILPPGAFYPIPWAEWKSLFKGDSSSSPADSLFKLNRSLTLHTWNEFSSRLKLNQIHDRSVFKSLAKNRCPREYYRSMAAHPTGRPMNAERLKTILKWSQRAGPNNNVLAT</sequence>
<keyword evidence="7" id="KW-0812">Transmembrane</keyword>
<dbReference type="InterPro" id="IPR007652">
    <property type="entry name" value="A1-4-GlycosylTfrase_dom"/>
</dbReference>
<proteinExistence type="inferred from homology"/>
<evidence type="ECO:0000259" key="8">
    <source>
        <dbReference type="Pfam" id="PF04572"/>
    </source>
</evidence>
<dbReference type="GO" id="GO:0000139">
    <property type="term" value="C:Golgi membrane"/>
    <property type="evidence" value="ECO:0007669"/>
    <property type="project" value="UniProtKB-SubCell"/>
</dbReference>
<dbReference type="STRING" id="6832.A0A553PDD3"/>
<dbReference type="PANTHER" id="PTHR12042">
    <property type="entry name" value="LACTOSYLCERAMIDE 4-ALPHA-GALACTOSYLTRANSFERASE ALPHA- 1,4-GALACTOSYLTRANSFERASE"/>
    <property type="match status" value="1"/>
</dbReference>
<dbReference type="Proteomes" id="UP000318571">
    <property type="component" value="Chromosome 2"/>
</dbReference>
<dbReference type="OrthoDB" id="409543at2759"/>
<feature type="transmembrane region" description="Helical" evidence="7">
    <location>
        <begin position="50"/>
        <end position="69"/>
    </location>
</feature>
<evidence type="ECO:0000256" key="4">
    <source>
        <dbReference type="ARBA" id="ARBA00022679"/>
    </source>
</evidence>
<evidence type="ECO:0000256" key="3">
    <source>
        <dbReference type="ARBA" id="ARBA00022676"/>
    </source>
</evidence>
<dbReference type="Gene3D" id="3.90.550.20">
    <property type="match status" value="1"/>
</dbReference>
<keyword evidence="3" id="KW-0328">Glycosyltransferase</keyword>
<evidence type="ECO:0000313" key="10">
    <source>
        <dbReference type="Proteomes" id="UP000318571"/>
    </source>
</evidence>
<keyword evidence="4" id="KW-0808">Transferase</keyword>
<feature type="domain" description="Alpha 1,4-glycosyltransferase" evidence="8">
    <location>
        <begin position="237"/>
        <end position="373"/>
    </location>
</feature>
<dbReference type="EMBL" id="VCGU01000005">
    <property type="protein sequence ID" value="TRY75690.1"/>
    <property type="molecule type" value="Genomic_DNA"/>
</dbReference>
<dbReference type="InterPro" id="IPR007577">
    <property type="entry name" value="GlycoTrfase_DXD_sugar-bd_CS"/>
</dbReference>
<reference evidence="9 10" key="1">
    <citation type="journal article" date="2018" name="Nat. Ecol. Evol.">
        <title>Genomic signatures of mitonuclear coevolution across populations of Tigriopus californicus.</title>
        <authorList>
            <person name="Barreto F.S."/>
            <person name="Watson E.T."/>
            <person name="Lima T.G."/>
            <person name="Willett C.S."/>
            <person name="Edmands S."/>
            <person name="Li W."/>
            <person name="Burton R.S."/>
        </authorList>
    </citation>
    <scope>NUCLEOTIDE SEQUENCE [LARGE SCALE GENOMIC DNA]</scope>
    <source>
        <strain evidence="9 10">San Diego</strain>
    </source>
</reference>
<evidence type="ECO:0000256" key="2">
    <source>
        <dbReference type="ARBA" id="ARBA00009003"/>
    </source>
</evidence>
<dbReference type="Pfam" id="PF04488">
    <property type="entry name" value="Gly_transf_sug"/>
    <property type="match status" value="1"/>
</dbReference>
<dbReference type="InterPro" id="IPR051981">
    <property type="entry name" value="Glycosyltransf_32"/>
</dbReference>
<dbReference type="GO" id="GO:0006688">
    <property type="term" value="P:glycosphingolipid biosynthetic process"/>
    <property type="evidence" value="ECO:0007669"/>
    <property type="project" value="TreeGrafter"/>
</dbReference>
<dbReference type="OMA" id="VQFRSIN"/>
<dbReference type="AlphaFoldDB" id="A0A553PDD3"/>
<gene>
    <name evidence="9" type="ORF">TCAL_04785</name>
</gene>
<evidence type="ECO:0000256" key="7">
    <source>
        <dbReference type="SAM" id="Phobius"/>
    </source>
</evidence>
<organism evidence="9 10">
    <name type="scientific">Tigriopus californicus</name>
    <name type="common">Marine copepod</name>
    <dbReference type="NCBI Taxonomy" id="6832"/>
    <lineage>
        <taxon>Eukaryota</taxon>
        <taxon>Metazoa</taxon>
        <taxon>Ecdysozoa</taxon>
        <taxon>Arthropoda</taxon>
        <taxon>Crustacea</taxon>
        <taxon>Multicrustacea</taxon>
        <taxon>Hexanauplia</taxon>
        <taxon>Copepoda</taxon>
        <taxon>Harpacticoida</taxon>
        <taxon>Harpacticidae</taxon>
        <taxon>Tigriopus</taxon>
    </lineage>
</organism>
<dbReference type="Pfam" id="PF04572">
    <property type="entry name" value="Gb3_synth"/>
    <property type="match status" value="1"/>
</dbReference>
<keyword evidence="7" id="KW-1133">Transmembrane helix</keyword>
<evidence type="ECO:0000256" key="6">
    <source>
        <dbReference type="ARBA" id="ARBA00023136"/>
    </source>
</evidence>
<keyword evidence="10" id="KW-1185">Reference proteome</keyword>
<dbReference type="GO" id="GO:0016758">
    <property type="term" value="F:hexosyltransferase activity"/>
    <property type="evidence" value="ECO:0007669"/>
    <property type="project" value="TreeGrafter"/>
</dbReference>
<accession>A0A553PDD3</accession>
<comment type="subcellular location">
    <subcellularLocation>
        <location evidence="1">Golgi apparatus membrane</location>
        <topology evidence="1">Single-pass type II membrane protein</topology>
    </subcellularLocation>
</comment>
<comment type="similarity">
    <text evidence="2">Belongs to the glycosyltransferase 32 family.</text>
</comment>
<dbReference type="InterPro" id="IPR029044">
    <property type="entry name" value="Nucleotide-diphossugar_trans"/>
</dbReference>
<evidence type="ECO:0000256" key="1">
    <source>
        <dbReference type="ARBA" id="ARBA00004323"/>
    </source>
</evidence>
<protein>
    <recommendedName>
        <fullName evidence="8">Alpha 1,4-glycosyltransferase domain-containing protein</fullName>
    </recommendedName>
</protein>
<comment type="caution">
    <text evidence="9">The sequence shown here is derived from an EMBL/GenBank/DDBJ whole genome shotgun (WGS) entry which is preliminary data.</text>
</comment>
<dbReference type="PANTHER" id="PTHR12042:SF21">
    <property type="entry name" value="ALPHA1,4-GALACTOSYLTRANSFERASE 1-RELATED"/>
    <property type="match status" value="1"/>
</dbReference>
<dbReference type="SUPFAM" id="SSF53448">
    <property type="entry name" value="Nucleotide-diphospho-sugar transferases"/>
    <property type="match status" value="1"/>
</dbReference>